<proteinExistence type="evidence at transcript level"/>
<dbReference type="GO" id="GO:0004864">
    <property type="term" value="F:protein phosphatase inhibitor activity"/>
    <property type="evidence" value="ECO:0007669"/>
    <property type="project" value="InterPro"/>
</dbReference>
<comment type="similarity">
    <text evidence="1">Belongs to the protein phosphatase inhibitor 2 family.</text>
</comment>
<feature type="compositionally biased region" description="Basic and acidic residues" evidence="2">
    <location>
        <begin position="44"/>
        <end position="59"/>
    </location>
</feature>
<protein>
    <submittedName>
        <fullName evidence="3">Protein phosphatase inhibitor 2-like</fullName>
    </submittedName>
</protein>
<evidence type="ECO:0000313" key="3">
    <source>
        <dbReference type="EMBL" id="CAB3265094.1"/>
    </source>
</evidence>
<dbReference type="PANTHER" id="PTHR12398:SF20">
    <property type="entry name" value="PROTEIN PHOSPHATASE 1 REGULATORY INHIBITOR SUBUNIT 2"/>
    <property type="match status" value="1"/>
</dbReference>
<dbReference type="InterPro" id="IPR007062">
    <property type="entry name" value="PPI-2"/>
</dbReference>
<dbReference type="GO" id="GO:0009966">
    <property type="term" value="P:regulation of signal transduction"/>
    <property type="evidence" value="ECO:0007669"/>
    <property type="project" value="InterPro"/>
</dbReference>
<dbReference type="AlphaFoldDB" id="A0A6F9DNU1"/>
<feature type="compositionally biased region" description="Basic and acidic residues" evidence="2">
    <location>
        <begin position="121"/>
        <end position="130"/>
    </location>
</feature>
<dbReference type="PANTHER" id="PTHR12398">
    <property type="entry name" value="PROTEIN PHOSPHATASE INHIBITOR"/>
    <property type="match status" value="1"/>
</dbReference>
<evidence type="ECO:0000256" key="1">
    <source>
        <dbReference type="ARBA" id="ARBA00005472"/>
    </source>
</evidence>
<dbReference type="EMBL" id="LR789232">
    <property type="protein sequence ID" value="CAB3265094.1"/>
    <property type="molecule type" value="mRNA"/>
</dbReference>
<feature type="compositionally biased region" description="Basic and acidic residues" evidence="2">
    <location>
        <begin position="75"/>
        <end position="100"/>
    </location>
</feature>
<feature type="region of interest" description="Disordered" evidence="2">
    <location>
        <begin position="1"/>
        <end position="130"/>
    </location>
</feature>
<accession>A0A6F9DNU1</accession>
<dbReference type="Gene3D" id="6.10.250.1050">
    <property type="match status" value="1"/>
</dbReference>
<organism evidence="3">
    <name type="scientific">Phallusia mammillata</name>
    <dbReference type="NCBI Taxonomy" id="59560"/>
    <lineage>
        <taxon>Eukaryota</taxon>
        <taxon>Metazoa</taxon>
        <taxon>Chordata</taxon>
        <taxon>Tunicata</taxon>
        <taxon>Ascidiacea</taxon>
        <taxon>Phlebobranchia</taxon>
        <taxon>Ascidiidae</taxon>
        <taxon>Phallusia</taxon>
    </lineage>
</organism>
<reference evidence="3" key="1">
    <citation type="submission" date="2020-04" db="EMBL/GenBank/DDBJ databases">
        <authorList>
            <person name="Neveu A P."/>
        </authorList>
    </citation>
    <scope>NUCLEOTIDE SEQUENCE</scope>
    <source>
        <tissue evidence="3">Whole embryo</tissue>
    </source>
</reference>
<sequence>MASTSSKPHKDPAKSILKKPNTNHDHKHKDAKFDEMNILATYHPADKDYGHMKIDEPKTPYRPNSEENENIDVEDISRRLADGNDPKALRTRRDSGSGRSDDDDEMLSPEEREKRRKFREMRRQHYNMKEQMKKAKELLAKEMAELEDD</sequence>
<name>A0A6F9DNU1_9ASCI</name>
<evidence type="ECO:0000256" key="2">
    <source>
        <dbReference type="SAM" id="MobiDB-lite"/>
    </source>
</evidence>
<gene>
    <name evidence="3" type="primary">Ppp1r2</name>
</gene>
<dbReference type="Pfam" id="PF04979">
    <property type="entry name" value="IPP-2"/>
    <property type="match status" value="1"/>
</dbReference>